<name>A0A7S1ES81_9RHOD</name>
<sequence>MFGFVPASVIPVSPVKRSLSNAPSSSGQFHSLKSHCCNRTIIVHTQVLDTPRDVYKSGLKLGDSGIRELFEDLSSEGSKIGRLSLDNNEIGMNGVKYLATFLKESSVASTVFELTLSGNDLDAEGVLLLVNALRNSKCKVLDFSRNQISSDGADAMFAEISKSRALKAILLNGNHLDNECIKTEGFKTVLQRSSGPLWYIDLRQNDISISDDICETIQLNRKPKHVILPFDEPVPCISTMFRPHNGLCRAPTCFSLCCKNVKHST</sequence>
<accession>A0A7S1ES81</accession>
<dbReference type="PANTHER" id="PTHR24111">
    <property type="entry name" value="LEUCINE-RICH REPEAT-CONTAINING PROTEIN 34"/>
    <property type="match status" value="1"/>
</dbReference>
<reference evidence="2" key="1">
    <citation type="submission" date="2021-01" db="EMBL/GenBank/DDBJ databases">
        <authorList>
            <person name="Corre E."/>
            <person name="Pelletier E."/>
            <person name="Niang G."/>
            <person name="Scheremetjew M."/>
            <person name="Finn R."/>
            <person name="Kale V."/>
            <person name="Holt S."/>
            <person name="Cochrane G."/>
            <person name="Meng A."/>
            <person name="Brown T."/>
            <person name="Cohen L."/>
        </authorList>
    </citation>
    <scope>NUCLEOTIDE SEQUENCE</scope>
    <source>
        <strain evidence="2">CCMP3278</strain>
    </source>
</reference>
<dbReference type="Gene3D" id="3.80.10.10">
    <property type="entry name" value="Ribonuclease Inhibitor"/>
    <property type="match status" value="1"/>
</dbReference>
<evidence type="ECO:0000256" key="1">
    <source>
        <dbReference type="ARBA" id="ARBA00022737"/>
    </source>
</evidence>
<dbReference type="Pfam" id="PF13516">
    <property type="entry name" value="LRR_6"/>
    <property type="match status" value="1"/>
</dbReference>
<dbReference type="InterPro" id="IPR052201">
    <property type="entry name" value="LRR-containing_regulator"/>
</dbReference>
<dbReference type="SMART" id="SM00368">
    <property type="entry name" value="LRR_RI"/>
    <property type="match status" value="2"/>
</dbReference>
<proteinExistence type="predicted"/>
<dbReference type="EMBL" id="HBFP01006852">
    <property type="protein sequence ID" value="CAD8820509.1"/>
    <property type="molecule type" value="Transcribed_RNA"/>
</dbReference>
<keyword evidence="1" id="KW-0677">Repeat</keyword>
<protein>
    <submittedName>
        <fullName evidence="2">Uncharacterized protein</fullName>
    </submittedName>
</protein>
<gene>
    <name evidence="2" type="ORF">TOLI1172_LOCUS4901</name>
</gene>
<dbReference type="AlphaFoldDB" id="A0A7S1ES81"/>
<dbReference type="SUPFAM" id="SSF52047">
    <property type="entry name" value="RNI-like"/>
    <property type="match status" value="1"/>
</dbReference>
<dbReference type="InterPro" id="IPR032675">
    <property type="entry name" value="LRR_dom_sf"/>
</dbReference>
<evidence type="ECO:0000313" key="2">
    <source>
        <dbReference type="EMBL" id="CAD8820509.1"/>
    </source>
</evidence>
<dbReference type="PANTHER" id="PTHR24111:SF4">
    <property type="entry name" value="LEUCINE-RICH REPEAT-CONTAINING PROTEIN 34"/>
    <property type="match status" value="1"/>
</dbReference>
<organism evidence="2">
    <name type="scientific">Timspurckia oligopyrenoides</name>
    <dbReference type="NCBI Taxonomy" id="708627"/>
    <lineage>
        <taxon>Eukaryota</taxon>
        <taxon>Rhodophyta</taxon>
        <taxon>Bangiophyceae</taxon>
        <taxon>Porphyridiales</taxon>
        <taxon>Porphyridiaceae</taxon>
        <taxon>Timspurckia</taxon>
    </lineage>
</organism>
<dbReference type="InterPro" id="IPR001611">
    <property type="entry name" value="Leu-rich_rpt"/>
</dbReference>